<evidence type="ECO:0000313" key="4">
    <source>
        <dbReference type="Proteomes" id="UP000250140"/>
    </source>
</evidence>
<reference evidence="3 4" key="1">
    <citation type="journal article" date="2016" name="Nat. Commun.">
        <title>Ectomycorrhizal ecology is imprinted in the genome of the dominant symbiotic fungus Cenococcum geophilum.</title>
        <authorList>
            <consortium name="DOE Joint Genome Institute"/>
            <person name="Peter M."/>
            <person name="Kohler A."/>
            <person name="Ohm R.A."/>
            <person name="Kuo A."/>
            <person name="Krutzmann J."/>
            <person name="Morin E."/>
            <person name="Arend M."/>
            <person name="Barry K.W."/>
            <person name="Binder M."/>
            <person name="Choi C."/>
            <person name="Clum A."/>
            <person name="Copeland A."/>
            <person name="Grisel N."/>
            <person name="Haridas S."/>
            <person name="Kipfer T."/>
            <person name="LaButti K."/>
            <person name="Lindquist E."/>
            <person name="Lipzen A."/>
            <person name="Maire R."/>
            <person name="Meier B."/>
            <person name="Mihaltcheva S."/>
            <person name="Molinier V."/>
            <person name="Murat C."/>
            <person name="Poggeler S."/>
            <person name="Quandt C.A."/>
            <person name="Sperisen C."/>
            <person name="Tritt A."/>
            <person name="Tisserant E."/>
            <person name="Crous P.W."/>
            <person name="Henrissat B."/>
            <person name="Nehls U."/>
            <person name="Egli S."/>
            <person name="Spatafora J.W."/>
            <person name="Grigoriev I.V."/>
            <person name="Martin F.M."/>
        </authorList>
    </citation>
    <scope>NUCLEOTIDE SEQUENCE [LARGE SCALE GENOMIC DNA]</scope>
    <source>
        <strain evidence="3 4">CBS 207.34</strain>
    </source>
</reference>
<dbReference type="OrthoDB" id="3894566at2759"/>
<sequence>MTPSTPPTTLLTLPRELRNEIYTHLFLPAHIYSSYRPKSPYAIERFESEPTHYIDDKLALPTRPPLNLLHTCAQTRHEVLEQYDIQLAQLSASASPNPTTITPTDTTTANTPANTPPPSPYPTI</sequence>
<protein>
    <recommendedName>
        <fullName evidence="2">2EXR domain-containing protein</fullName>
    </recommendedName>
</protein>
<accession>A0A8E2EQC2</accession>
<name>A0A8E2EQC2_9PEZI</name>
<dbReference type="Pfam" id="PF20150">
    <property type="entry name" value="2EXR"/>
    <property type="match status" value="1"/>
</dbReference>
<feature type="compositionally biased region" description="Pro residues" evidence="1">
    <location>
        <begin position="114"/>
        <end position="124"/>
    </location>
</feature>
<dbReference type="EMBL" id="KV750913">
    <property type="protein sequence ID" value="OCL02670.1"/>
    <property type="molecule type" value="Genomic_DNA"/>
</dbReference>
<organism evidence="3 4">
    <name type="scientific">Glonium stellatum</name>
    <dbReference type="NCBI Taxonomy" id="574774"/>
    <lineage>
        <taxon>Eukaryota</taxon>
        <taxon>Fungi</taxon>
        <taxon>Dikarya</taxon>
        <taxon>Ascomycota</taxon>
        <taxon>Pezizomycotina</taxon>
        <taxon>Dothideomycetes</taxon>
        <taxon>Pleosporomycetidae</taxon>
        <taxon>Gloniales</taxon>
        <taxon>Gloniaceae</taxon>
        <taxon>Glonium</taxon>
    </lineage>
</organism>
<evidence type="ECO:0000313" key="3">
    <source>
        <dbReference type="EMBL" id="OCL02670.1"/>
    </source>
</evidence>
<feature type="region of interest" description="Disordered" evidence="1">
    <location>
        <begin position="90"/>
        <end position="124"/>
    </location>
</feature>
<dbReference type="InterPro" id="IPR045518">
    <property type="entry name" value="2EXR"/>
</dbReference>
<feature type="domain" description="2EXR" evidence="2">
    <location>
        <begin position="13"/>
        <end position="98"/>
    </location>
</feature>
<gene>
    <name evidence="3" type="ORF">AOQ84DRAFT_228647</name>
</gene>
<feature type="compositionally biased region" description="Low complexity" evidence="1">
    <location>
        <begin position="96"/>
        <end position="113"/>
    </location>
</feature>
<proteinExistence type="predicted"/>
<evidence type="ECO:0000259" key="2">
    <source>
        <dbReference type="Pfam" id="PF20150"/>
    </source>
</evidence>
<evidence type="ECO:0000256" key="1">
    <source>
        <dbReference type="SAM" id="MobiDB-lite"/>
    </source>
</evidence>
<dbReference type="Proteomes" id="UP000250140">
    <property type="component" value="Unassembled WGS sequence"/>
</dbReference>
<dbReference type="AlphaFoldDB" id="A0A8E2EQC2"/>
<feature type="non-terminal residue" evidence="3">
    <location>
        <position position="124"/>
    </location>
</feature>
<keyword evidence="4" id="KW-1185">Reference proteome</keyword>